<protein>
    <submittedName>
        <fullName evidence="1">Uncharacterized protein</fullName>
    </submittedName>
</protein>
<name>A0ACB9U4Y3_9CETA</name>
<evidence type="ECO:0000313" key="2">
    <source>
        <dbReference type="Proteomes" id="UP001057279"/>
    </source>
</evidence>
<keyword evidence="2" id="KW-1185">Reference proteome</keyword>
<reference evidence="1" key="1">
    <citation type="submission" date="2022-03" db="EMBL/GenBank/DDBJ databases">
        <title>Genomic analyses of argali, domestic sheep and their hybrids provide insights into chromosomal evolution, heterosis and genetic basis of agronomic traits.</title>
        <authorList>
            <person name="Li M."/>
        </authorList>
    </citation>
    <scope>NUCLEOTIDE SEQUENCE</scope>
    <source>
        <strain evidence="1">F1 hybrid</strain>
    </source>
</reference>
<comment type="caution">
    <text evidence="1">The sequence shown here is derived from an EMBL/GenBank/DDBJ whole genome shotgun (WGS) entry which is preliminary data.</text>
</comment>
<sequence length="497" mass="55255">MPGTWVRSPVGEDSTCLRATMPVRRNSCTSCNTEAPACNEKPLSEDPVHRNGELCPLTTTREGLSTAVKTQSMGPELILLQPSPSTLEDQRELTEGERGRKLYSSVSVVTYNCVSCTGSQLTTAVLRKQADARLREVTSMLTPQLTGISQSLSTQAKRALGRHPNALIRNAPLLAVSSWIGANGGKQVTGKKNGSGDAGEFLPEDFRDGEYEAAVTREKQEDLKTLPAHFVSLGEQQWETEKQREAELKKKKLEQRSKLENLDDLEIIIQLKKRKKYRKTKVPVVKEPEPEIVTEPVDVPRFLKAALENKLPVIEKFLSDKNNPDVCDEYKRTALHRACLEGHLAIVEKLIEAGAQIEFRDMLESTAIHWASRGGSLDVLKLLLNKGAKISARDKLLSTALHVAVRTGHYECAEHLIACEADLNAKDREGDTPLHDAVRLNRYKMIRLLITYGADLNVKNCAGKTPMDLVLHWQNGTKAIFDSLRENSYKASRIATF</sequence>
<gene>
    <name evidence="1" type="ORF">MJG53_018755</name>
</gene>
<organism evidence="1 2">
    <name type="scientific">Ovis ammon polii x Ovis aries</name>
    <dbReference type="NCBI Taxonomy" id="2918886"/>
    <lineage>
        <taxon>Eukaryota</taxon>
        <taxon>Metazoa</taxon>
        <taxon>Chordata</taxon>
        <taxon>Craniata</taxon>
        <taxon>Vertebrata</taxon>
        <taxon>Euteleostomi</taxon>
        <taxon>Mammalia</taxon>
        <taxon>Eutheria</taxon>
        <taxon>Laurasiatheria</taxon>
        <taxon>Artiodactyla</taxon>
        <taxon>Ruminantia</taxon>
        <taxon>Pecora</taxon>
        <taxon>Bovidae</taxon>
        <taxon>Caprinae</taxon>
        <taxon>Ovis</taxon>
    </lineage>
</organism>
<dbReference type="Proteomes" id="UP001057279">
    <property type="component" value="Linkage Group LG24"/>
</dbReference>
<proteinExistence type="predicted"/>
<evidence type="ECO:0000313" key="1">
    <source>
        <dbReference type="EMBL" id="KAI4558002.1"/>
    </source>
</evidence>
<dbReference type="EMBL" id="CM043049">
    <property type="protein sequence ID" value="KAI4558002.1"/>
    <property type="molecule type" value="Genomic_DNA"/>
</dbReference>
<accession>A0ACB9U4Y3</accession>